<evidence type="ECO:0000313" key="3">
    <source>
        <dbReference type="Proteomes" id="UP001604336"/>
    </source>
</evidence>
<proteinExistence type="predicted"/>
<dbReference type="Proteomes" id="UP001604336">
    <property type="component" value="Unassembled WGS sequence"/>
</dbReference>
<comment type="caution">
    <text evidence="2">The sequence shown here is derived from an EMBL/GenBank/DDBJ whole genome shotgun (WGS) entry which is preliminary data.</text>
</comment>
<dbReference type="EMBL" id="JBFOLK010000005">
    <property type="protein sequence ID" value="KAL2513326.1"/>
    <property type="molecule type" value="Genomic_DNA"/>
</dbReference>
<reference evidence="3" key="1">
    <citation type="submission" date="2024-07" db="EMBL/GenBank/DDBJ databases">
        <title>Two chromosome-level genome assemblies of Korean endemic species Abeliophyllum distichum and Forsythia ovata (Oleaceae).</title>
        <authorList>
            <person name="Jang H."/>
        </authorList>
    </citation>
    <scope>NUCLEOTIDE SEQUENCE [LARGE SCALE GENOMIC DNA]</scope>
</reference>
<evidence type="ECO:0000313" key="2">
    <source>
        <dbReference type="EMBL" id="KAL2513326.1"/>
    </source>
</evidence>
<protein>
    <submittedName>
        <fullName evidence="2">Uncharacterized protein</fullName>
    </submittedName>
</protein>
<evidence type="ECO:0000256" key="1">
    <source>
        <dbReference type="SAM" id="Coils"/>
    </source>
</evidence>
<feature type="coiled-coil region" evidence="1">
    <location>
        <begin position="15"/>
        <end position="56"/>
    </location>
</feature>
<organism evidence="2 3">
    <name type="scientific">Abeliophyllum distichum</name>
    <dbReference type="NCBI Taxonomy" id="126358"/>
    <lineage>
        <taxon>Eukaryota</taxon>
        <taxon>Viridiplantae</taxon>
        <taxon>Streptophyta</taxon>
        <taxon>Embryophyta</taxon>
        <taxon>Tracheophyta</taxon>
        <taxon>Spermatophyta</taxon>
        <taxon>Magnoliopsida</taxon>
        <taxon>eudicotyledons</taxon>
        <taxon>Gunneridae</taxon>
        <taxon>Pentapetalae</taxon>
        <taxon>asterids</taxon>
        <taxon>lamiids</taxon>
        <taxon>Lamiales</taxon>
        <taxon>Oleaceae</taxon>
        <taxon>Forsythieae</taxon>
        <taxon>Abeliophyllum</taxon>
    </lineage>
</organism>
<name>A0ABD1TKR5_9LAMI</name>
<sequence length="129" mass="13949">MAEEATKAVQFCAAMDGLMAMAESAKAAYQQMNQNLVEAEGNIATLTKRLDDALVAQAITASVVEKANEEKKVLQLSSQSEISLLKAELEATAKARSGSEEAYVRILAEKKSLEEKLSNAKVEFTTNFC</sequence>
<dbReference type="AlphaFoldDB" id="A0ABD1TKR5"/>
<keyword evidence="1" id="KW-0175">Coiled coil</keyword>
<gene>
    <name evidence="2" type="ORF">Adt_18926</name>
</gene>
<accession>A0ABD1TKR5</accession>
<keyword evidence="3" id="KW-1185">Reference proteome</keyword>